<feature type="transmembrane region" description="Helical" evidence="6">
    <location>
        <begin position="114"/>
        <end position="134"/>
    </location>
</feature>
<feature type="transmembrane region" description="Helical" evidence="6">
    <location>
        <begin position="437"/>
        <end position="464"/>
    </location>
</feature>
<dbReference type="Pfam" id="PF07690">
    <property type="entry name" value="MFS_1"/>
    <property type="match status" value="1"/>
</dbReference>
<dbReference type="PANTHER" id="PTHR23501:SF198">
    <property type="entry name" value="AZOLE RESISTANCE PROTEIN 1-RELATED"/>
    <property type="match status" value="1"/>
</dbReference>
<sequence length="585" mass="62819">MLDHKDPRSAVNVPSGGPDKDEADLEGPKAPQDPDEVPNYYLTGSKLYLILGGIGLTVYLFALDVSVIATAIPAITTQFNATTDIGWYAAAYPLCLCSLQPMSGKIYTYFSLKWSYFVFVGIFLLGSLLCAVSQNSNMFITARAITGVGASGIFSGALSILAVVTPLSKRALYTACLTGVFGIATVTGPIIGGALTTKVSWRWCFYINLPVGAFTLVALGLFFKPPIRETDKGTLREKIEKIDVIGCALFIPTIVMVLLALQWGGHQYAWKSATVIGLFCGAAVLAAIFLTWEFKRGDDAMIPFSVVLQRSILLSCLFSACMFGAYMINIYYMPEWFQVIKGASPLHSGVMTLPAVGSQVASAIISGLIGSRTGYYNPWFFVGIGSMSIASGLYTTLTTSTGHAKWITFLVFQGLGGSSFQSPLLAVQATLASRPRLIPVGLACSAFFQYFGASVFQSIALAIFQNQLVKSLKSRAGLDQAQVQLILDAGSGNARKVTLDSFPNKLSSVLWAYNKAITNVFYASLAACILGFFIATGVEWKNTKAKPASAPKSQTESEIPVTDEARETDLITPARSEKDEESLSS</sequence>
<dbReference type="VEuPathDB" id="FungiDB:PV08_09007"/>
<evidence type="ECO:0000256" key="6">
    <source>
        <dbReference type="SAM" id="Phobius"/>
    </source>
</evidence>
<keyword evidence="9" id="KW-1185">Reference proteome</keyword>
<feature type="transmembrane region" description="Helical" evidence="6">
    <location>
        <begin position="171"/>
        <end position="191"/>
    </location>
</feature>
<dbReference type="Gene3D" id="1.20.1250.20">
    <property type="entry name" value="MFS general substrate transporter like domains"/>
    <property type="match status" value="2"/>
</dbReference>
<feature type="transmembrane region" description="Helical" evidence="6">
    <location>
        <begin position="244"/>
        <end position="263"/>
    </location>
</feature>
<keyword evidence="4 6" id="KW-0472">Membrane</keyword>
<evidence type="ECO:0000256" key="1">
    <source>
        <dbReference type="ARBA" id="ARBA00004141"/>
    </source>
</evidence>
<feature type="transmembrane region" description="Helical" evidence="6">
    <location>
        <begin position="47"/>
        <end position="73"/>
    </location>
</feature>
<evidence type="ECO:0000313" key="8">
    <source>
        <dbReference type="EMBL" id="KIW11735.1"/>
    </source>
</evidence>
<proteinExistence type="predicted"/>
<dbReference type="Proteomes" id="UP000053328">
    <property type="component" value="Unassembled WGS sequence"/>
</dbReference>
<feature type="transmembrane region" description="Helical" evidence="6">
    <location>
        <begin position="352"/>
        <end position="369"/>
    </location>
</feature>
<name>A0A0D2AZ37_9EURO</name>
<feature type="region of interest" description="Disordered" evidence="5">
    <location>
        <begin position="1"/>
        <end position="37"/>
    </location>
</feature>
<dbReference type="InterPro" id="IPR036259">
    <property type="entry name" value="MFS_trans_sf"/>
</dbReference>
<evidence type="ECO:0000259" key="7">
    <source>
        <dbReference type="PROSITE" id="PS50850"/>
    </source>
</evidence>
<dbReference type="PANTHER" id="PTHR23501">
    <property type="entry name" value="MAJOR FACILITATOR SUPERFAMILY"/>
    <property type="match status" value="1"/>
</dbReference>
<feature type="domain" description="Major facilitator superfamily (MFS) profile" evidence="7">
    <location>
        <begin position="50"/>
        <end position="543"/>
    </location>
</feature>
<dbReference type="GO" id="GO:0005886">
    <property type="term" value="C:plasma membrane"/>
    <property type="evidence" value="ECO:0007669"/>
    <property type="project" value="TreeGrafter"/>
</dbReference>
<keyword evidence="2 6" id="KW-0812">Transmembrane</keyword>
<dbReference type="RefSeq" id="XP_016231951.1">
    <property type="nucleotide sequence ID" value="XM_016383328.1"/>
</dbReference>
<evidence type="ECO:0000256" key="2">
    <source>
        <dbReference type="ARBA" id="ARBA00022692"/>
    </source>
</evidence>
<dbReference type="InterPro" id="IPR011701">
    <property type="entry name" value="MFS"/>
</dbReference>
<protein>
    <recommendedName>
        <fullName evidence="7">Major facilitator superfamily (MFS) profile domain-containing protein</fullName>
    </recommendedName>
</protein>
<dbReference type="EMBL" id="KN847498">
    <property type="protein sequence ID" value="KIW11735.1"/>
    <property type="molecule type" value="Genomic_DNA"/>
</dbReference>
<comment type="subcellular location">
    <subcellularLocation>
        <location evidence="1">Membrane</location>
        <topology evidence="1">Multi-pass membrane protein</topology>
    </subcellularLocation>
</comment>
<feature type="transmembrane region" description="Helical" evidence="6">
    <location>
        <begin position="269"/>
        <end position="292"/>
    </location>
</feature>
<evidence type="ECO:0000256" key="5">
    <source>
        <dbReference type="SAM" id="MobiDB-lite"/>
    </source>
</evidence>
<feature type="transmembrane region" description="Helical" evidence="6">
    <location>
        <begin position="140"/>
        <end position="164"/>
    </location>
</feature>
<dbReference type="SUPFAM" id="SSF103473">
    <property type="entry name" value="MFS general substrate transporter"/>
    <property type="match status" value="1"/>
</dbReference>
<dbReference type="AlphaFoldDB" id="A0A0D2AZ37"/>
<organism evidence="8 9">
    <name type="scientific">Exophiala spinifera</name>
    <dbReference type="NCBI Taxonomy" id="91928"/>
    <lineage>
        <taxon>Eukaryota</taxon>
        <taxon>Fungi</taxon>
        <taxon>Dikarya</taxon>
        <taxon>Ascomycota</taxon>
        <taxon>Pezizomycotina</taxon>
        <taxon>Eurotiomycetes</taxon>
        <taxon>Chaetothyriomycetidae</taxon>
        <taxon>Chaetothyriales</taxon>
        <taxon>Herpotrichiellaceae</taxon>
        <taxon>Exophiala</taxon>
    </lineage>
</organism>
<gene>
    <name evidence="8" type="ORF">PV08_09007</name>
</gene>
<accession>A0A0D2AZ37</accession>
<feature type="transmembrane region" description="Helical" evidence="6">
    <location>
        <begin position="203"/>
        <end position="223"/>
    </location>
</feature>
<evidence type="ECO:0000256" key="3">
    <source>
        <dbReference type="ARBA" id="ARBA00022989"/>
    </source>
</evidence>
<dbReference type="PROSITE" id="PS50850">
    <property type="entry name" value="MFS"/>
    <property type="match status" value="1"/>
</dbReference>
<dbReference type="GeneID" id="27336090"/>
<dbReference type="GO" id="GO:0022857">
    <property type="term" value="F:transmembrane transporter activity"/>
    <property type="evidence" value="ECO:0007669"/>
    <property type="project" value="InterPro"/>
</dbReference>
<feature type="transmembrane region" description="Helical" evidence="6">
    <location>
        <begin position="520"/>
        <end position="538"/>
    </location>
</feature>
<dbReference type="CDD" id="cd17502">
    <property type="entry name" value="MFS_Azr1_MDR_like"/>
    <property type="match status" value="1"/>
</dbReference>
<feature type="region of interest" description="Disordered" evidence="5">
    <location>
        <begin position="544"/>
        <end position="585"/>
    </location>
</feature>
<keyword evidence="3 6" id="KW-1133">Transmembrane helix</keyword>
<reference evidence="8 9" key="1">
    <citation type="submission" date="2015-01" db="EMBL/GenBank/DDBJ databases">
        <title>The Genome Sequence of Exophiala spinifera CBS89968.</title>
        <authorList>
            <consortium name="The Broad Institute Genomics Platform"/>
            <person name="Cuomo C."/>
            <person name="de Hoog S."/>
            <person name="Gorbushina A."/>
            <person name="Stielow B."/>
            <person name="Teixiera M."/>
            <person name="Abouelleil A."/>
            <person name="Chapman S.B."/>
            <person name="Priest M."/>
            <person name="Young S.K."/>
            <person name="Wortman J."/>
            <person name="Nusbaum C."/>
            <person name="Birren B."/>
        </authorList>
    </citation>
    <scope>NUCLEOTIDE SEQUENCE [LARGE SCALE GENOMIC DNA]</scope>
    <source>
        <strain evidence="8 9">CBS 89968</strain>
    </source>
</reference>
<dbReference type="InterPro" id="IPR020846">
    <property type="entry name" value="MFS_dom"/>
</dbReference>
<feature type="transmembrane region" description="Helical" evidence="6">
    <location>
        <begin position="406"/>
        <end position="425"/>
    </location>
</feature>
<evidence type="ECO:0000256" key="4">
    <source>
        <dbReference type="ARBA" id="ARBA00023136"/>
    </source>
</evidence>
<evidence type="ECO:0000313" key="9">
    <source>
        <dbReference type="Proteomes" id="UP000053328"/>
    </source>
</evidence>
<dbReference type="OrthoDB" id="10021397at2759"/>
<dbReference type="HOGENOM" id="CLU_000960_22_1_1"/>
<feature type="transmembrane region" description="Helical" evidence="6">
    <location>
        <begin position="312"/>
        <end position="332"/>
    </location>
</feature>
<feature type="transmembrane region" description="Helical" evidence="6">
    <location>
        <begin position="376"/>
        <end position="394"/>
    </location>
</feature>